<proteinExistence type="predicted"/>
<dbReference type="Pfam" id="PF08843">
    <property type="entry name" value="AbiEii"/>
    <property type="match status" value="1"/>
</dbReference>
<evidence type="ECO:0000313" key="2">
    <source>
        <dbReference type="EMBL" id="AAG60965.1"/>
    </source>
</evidence>
<dbReference type="InterPro" id="IPR014942">
    <property type="entry name" value="AbiEii"/>
</dbReference>
<evidence type="ECO:0000256" key="1">
    <source>
        <dbReference type="SAM" id="MobiDB-lite"/>
    </source>
</evidence>
<dbReference type="AlphaFoldDB" id="Q9AN13"/>
<dbReference type="EMBL" id="AH010242">
    <property type="protein sequence ID" value="AAG60965.1"/>
    <property type="molecule type" value="Genomic_DNA"/>
</dbReference>
<organism evidence="2">
    <name type="scientific">Bradyrhizobium japonicum</name>
    <dbReference type="NCBI Taxonomy" id="375"/>
    <lineage>
        <taxon>Bacteria</taxon>
        <taxon>Pseudomonadati</taxon>
        <taxon>Pseudomonadota</taxon>
        <taxon>Alphaproteobacteria</taxon>
        <taxon>Hyphomicrobiales</taxon>
        <taxon>Nitrobacteraceae</taxon>
        <taxon>Bradyrhizobium</taxon>
    </lineage>
</organism>
<accession>Q9AN13</accession>
<reference evidence="2" key="1">
    <citation type="journal article" date="2001" name="J. Bacteriol.">
        <title>Potential symbiosis-specific genes uncovered by sequencing a 410-kb DNA region of the Bradyrhizobium japonicum chromosome.</title>
        <authorList>
            <person name="Gottfert M."/>
            <person name="Rothlisberger S."/>
            <person name="Kundig C."/>
            <person name="Beck C."/>
            <person name="Marty R."/>
            <person name="Hennecke H."/>
        </authorList>
    </citation>
    <scope>NUCLEOTIDE SEQUENCE</scope>
    <source>
        <strain evidence="2">110spc4</strain>
    </source>
</reference>
<feature type="region of interest" description="Disordered" evidence="1">
    <location>
        <begin position="214"/>
        <end position="253"/>
    </location>
</feature>
<gene>
    <name evidence="2" type="primary">id641</name>
</gene>
<sequence length="272" mass="29950">MSDENSRARGEGAYLRPVESCFGTRAQSVEKLLRRPRRAAAKSSVTEALPQPTNSVDEAADCSAGLFDFGGVPRAPSWQASCGVQACTALAAYDGQAVVQVRSCALERGGPETAREALRSLSQRLSPIEVSESKSAGSSLPTWLARHRYCCELRTPCTSSRKRMFGVVLMPERARRHWARISSPSGTSLSKAYGAIRRFSYDVDLTYGIRATAPDPVDNLVPQNRSQSKSANARERLRSASRKRRCASSMNACNRTSSRTTRCTSRMIHWRR</sequence>
<feature type="compositionally biased region" description="Polar residues" evidence="1">
    <location>
        <begin position="221"/>
        <end position="231"/>
    </location>
</feature>
<name>Q9AN13_BRAJP</name>
<protein>
    <submittedName>
        <fullName evidence="2">ID641</fullName>
    </submittedName>
</protein>